<accession>A0AAW1V0Z7</accession>
<dbReference type="PROSITE" id="PS51257">
    <property type="entry name" value="PROKAR_LIPOPROTEIN"/>
    <property type="match status" value="1"/>
</dbReference>
<evidence type="ECO:0000313" key="2">
    <source>
        <dbReference type="Proteomes" id="UP001431783"/>
    </source>
</evidence>
<comment type="caution">
    <text evidence="1">The sequence shown here is derived from an EMBL/GenBank/DDBJ whole genome shotgun (WGS) entry which is preliminary data.</text>
</comment>
<proteinExistence type="predicted"/>
<organism evidence="1 2">
    <name type="scientific">Henosepilachna vigintioctopunctata</name>
    <dbReference type="NCBI Taxonomy" id="420089"/>
    <lineage>
        <taxon>Eukaryota</taxon>
        <taxon>Metazoa</taxon>
        <taxon>Ecdysozoa</taxon>
        <taxon>Arthropoda</taxon>
        <taxon>Hexapoda</taxon>
        <taxon>Insecta</taxon>
        <taxon>Pterygota</taxon>
        <taxon>Neoptera</taxon>
        <taxon>Endopterygota</taxon>
        <taxon>Coleoptera</taxon>
        <taxon>Polyphaga</taxon>
        <taxon>Cucujiformia</taxon>
        <taxon>Coccinelloidea</taxon>
        <taxon>Coccinellidae</taxon>
        <taxon>Epilachninae</taxon>
        <taxon>Epilachnini</taxon>
        <taxon>Henosepilachna</taxon>
    </lineage>
</organism>
<gene>
    <name evidence="1" type="ORF">WA026_004620</name>
</gene>
<dbReference type="AlphaFoldDB" id="A0AAW1V0Z7"/>
<dbReference type="EMBL" id="JARQZJ010000122">
    <property type="protein sequence ID" value="KAK9889346.1"/>
    <property type="molecule type" value="Genomic_DNA"/>
</dbReference>
<dbReference type="Proteomes" id="UP001431783">
    <property type="component" value="Unassembled WGS sequence"/>
</dbReference>
<sequence length="120" mass="13430">MCSKNQVPLFIAFTLSCTKNLSTSLPCRVKLRTLGAPKISAKYANRFKQISLVTCSKKELASFPSLSPCIRKTLSSSWSSNNLDKTFPPDSQFTVHFVTQNTKESGVFRPRSIPPINFLR</sequence>
<reference evidence="1 2" key="1">
    <citation type="submission" date="2023-03" db="EMBL/GenBank/DDBJ databases">
        <title>Genome insight into feeding habits of ladybird beetles.</title>
        <authorList>
            <person name="Li H.-S."/>
            <person name="Huang Y.-H."/>
            <person name="Pang H."/>
        </authorList>
    </citation>
    <scope>NUCLEOTIDE SEQUENCE [LARGE SCALE GENOMIC DNA]</scope>
    <source>
        <strain evidence="1">SYSU_2023b</strain>
        <tissue evidence="1">Whole body</tissue>
    </source>
</reference>
<name>A0AAW1V0Z7_9CUCU</name>
<evidence type="ECO:0000313" key="1">
    <source>
        <dbReference type="EMBL" id="KAK9889346.1"/>
    </source>
</evidence>
<keyword evidence="2" id="KW-1185">Reference proteome</keyword>
<protein>
    <submittedName>
        <fullName evidence="1">Uncharacterized protein</fullName>
    </submittedName>
</protein>